<gene>
    <name evidence="3" type="ORF">E2C01_029950</name>
</gene>
<feature type="compositionally biased region" description="Polar residues" evidence="2">
    <location>
        <begin position="433"/>
        <end position="443"/>
    </location>
</feature>
<dbReference type="AlphaFoldDB" id="A0A5B7EP83"/>
<feature type="region of interest" description="Disordered" evidence="2">
    <location>
        <begin position="411"/>
        <end position="443"/>
    </location>
</feature>
<keyword evidence="4" id="KW-1185">Reference proteome</keyword>
<dbReference type="EMBL" id="VSRR010003532">
    <property type="protein sequence ID" value="MPC36490.1"/>
    <property type="molecule type" value="Genomic_DNA"/>
</dbReference>
<organism evidence="3 4">
    <name type="scientific">Portunus trituberculatus</name>
    <name type="common">Swimming crab</name>
    <name type="synonym">Neptunus trituberculatus</name>
    <dbReference type="NCBI Taxonomy" id="210409"/>
    <lineage>
        <taxon>Eukaryota</taxon>
        <taxon>Metazoa</taxon>
        <taxon>Ecdysozoa</taxon>
        <taxon>Arthropoda</taxon>
        <taxon>Crustacea</taxon>
        <taxon>Multicrustacea</taxon>
        <taxon>Malacostraca</taxon>
        <taxon>Eumalacostraca</taxon>
        <taxon>Eucarida</taxon>
        <taxon>Decapoda</taxon>
        <taxon>Pleocyemata</taxon>
        <taxon>Brachyura</taxon>
        <taxon>Eubrachyura</taxon>
        <taxon>Portunoidea</taxon>
        <taxon>Portunidae</taxon>
        <taxon>Portuninae</taxon>
        <taxon>Portunus</taxon>
    </lineage>
</organism>
<feature type="compositionally biased region" description="Polar residues" evidence="2">
    <location>
        <begin position="411"/>
        <end position="426"/>
    </location>
</feature>
<evidence type="ECO:0000313" key="4">
    <source>
        <dbReference type="Proteomes" id="UP000324222"/>
    </source>
</evidence>
<feature type="coiled-coil region" evidence="1">
    <location>
        <begin position="9"/>
        <end position="60"/>
    </location>
</feature>
<evidence type="ECO:0000256" key="2">
    <source>
        <dbReference type="SAM" id="MobiDB-lite"/>
    </source>
</evidence>
<dbReference type="OrthoDB" id="10676200at2759"/>
<protein>
    <submittedName>
        <fullName evidence="3">Uncharacterized protein</fullName>
    </submittedName>
</protein>
<evidence type="ECO:0000256" key="1">
    <source>
        <dbReference type="SAM" id="Coils"/>
    </source>
</evidence>
<keyword evidence="1" id="KW-0175">Coiled coil</keyword>
<accession>A0A5B7EP83</accession>
<reference evidence="3 4" key="1">
    <citation type="submission" date="2019-05" db="EMBL/GenBank/DDBJ databases">
        <title>Another draft genome of Portunus trituberculatus and its Hox gene families provides insights of decapod evolution.</title>
        <authorList>
            <person name="Jeong J.-H."/>
            <person name="Song I."/>
            <person name="Kim S."/>
            <person name="Choi T."/>
            <person name="Kim D."/>
            <person name="Ryu S."/>
            <person name="Kim W."/>
        </authorList>
    </citation>
    <scope>NUCLEOTIDE SEQUENCE [LARGE SCALE GENOMIC DNA]</scope>
    <source>
        <tissue evidence="3">Muscle</tissue>
    </source>
</reference>
<proteinExistence type="predicted"/>
<name>A0A5B7EP83_PORTR</name>
<sequence length="443" mass="48909">MGHREIKALAENAEKLAKINEEVVKIRREAIDLVQAHQIINELQRQVDASCNRVTTLEEKKTLARGRMRSLLAEETILSQNMKASVTKVCAEQKEHAVEMNEKFHILWSNVELLLGCCDMLLKLTRPEVEALKLDGHQADASNRIQTVSSHSQIEIRDDHSQVVSAEAQADISQVHSLGQDVTQHEDFSQRVDSLASSLTERDHKNHILSVGGDNQLDGGNTEVFLEPIADEDQHERDTVTDKQDIENHILSAVDGNQFDGENTEICLEAIADEDQQEKQVEESSALAHEVMEIDASMKQIEDSTQQEKSDSSSAYQGKCILNSSAILSAEEDSSHNTALNNNSPATQTPITTVVMTAEDIPLTNKLSTTAPLHFSQTGGNIVMPSEKQLQDVEVPDLDKQISCNISSASLVSEQTDKQPTGSVSQVKEHESLSNYSSQQDKS</sequence>
<comment type="caution">
    <text evidence="3">The sequence shown here is derived from an EMBL/GenBank/DDBJ whole genome shotgun (WGS) entry which is preliminary data.</text>
</comment>
<evidence type="ECO:0000313" key="3">
    <source>
        <dbReference type="EMBL" id="MPC36490.1"/>
    </source>
</evidence>
<dbReference type="Proteomes" id="UP000324222">
    <property type="component" value="Unassembled WGS sequence"/>
</dbReference>